<dbReference type="RefSeq" id="XP_010251397.1">
    <property type="nucleotide sequence ID" value="XM_010253095.2"/>
</dbReference>
<dbReference type="Pfam" id="PF17177">
    <property type="entry name" value="PPR_long"/>
    <property type="match status" value="1"/>
</dbReference>
<dbReference type="GeneID" id="104593338"/>
<feature type="repeat" description="PPR" evidence="2">
    <location>
        <begin position="344"/>
        <end position="378"/>
    </location>
</feature>
<evidence type="ECO:0000313" key="5">
    <source>
        <dbReference type="RefSeq" id="XP_010251396.1"/>
    </source>
</evidence>
<proteinExistence type="predicted"/>
<feature type="repeat" description="PPR" evidence="2">
    <location>
        <begin position="309"/>
        <end position="343"/>
    </location>
</feature>
<dbReference type="PROSITE" id="PS51375">
    <property type="entry name" value="PPR"/>
    <property type="match status" value="12"/>
</dbReference>
<evidence type="ECO:0000256" key="1">
    <source>
        <dbReference type="ARBA" id="ARBA00022737"/>
    </source>
</evidence>
<dbReference type="PANTHER" id="PTHR45613:SF9">
    <property type="entry name" value="MITOCHONDRIAL GROUP I INTRON SPLICING FACTOR CCM1"/>
    <property type="match status" value="1"/>
</dbReference>
<evidence type="ECO:0000313" key="4">
    <source>
        <dbReference type="Proteomes" id="UP000189703"/>
    </source>
</evidence>
<dbReference type="eggNOG" id="KOG4197">
    <property type="taxonomic scope" value="Eukaryota"/>
</dbReference>
<dbReference type="AlphaFoldDB" id="A0A1U7ZCT0"/>
<dbReference type="KEGG" id="nnu:104593338"/>
<feature type="repeat" description="PPR" evidence="2">
    <location>
        <begin position="500"/>
        <end position="534"/>
    </location>
</feature>
<feature type="repeat" description="PPR" evidence="2">
    <location>
        <begin position="640"/>
        <end position="674"/>
    </location>
</feature>
<feature type="repeat" description="PPR" evidence="2">
    <location>
        <begin position="605"/>
        <end position="639"/>
    </location>
</feature>
<feature type="repeat" description="PPR" evidence="2">
    <location>
        <begin position="535"/>
        <end position="569"/>
    </location>
</feature>
<dbReference type="Pfam" id="PF13041">
    <property type="entry name" value="PPR_2"/>
    <property type="match status" value="4"/>
</dbReference>
<dbReference type="Proteomes" id="UP000189703">
    <property type="component" value="Unplaced"/>
</dbReference>
<organism evidence="4 6">
    <name type="scientific">Nelumbo nucifera</name>
    <name type="common">Sacred lotus</name>
    <dbReference type="NCBI Taxonomy" id="4432"/>
    <lineage>
        <taxon>Eukaryota</taxon>
        <taxon>Viridiplantae</taxon>
        <taxon>Streptophyta</taxon>
        <taxon>Embryophyta</taxon>
        <taxon>Tracheophyta</taxon>
        <taxon>Spermatophyta</taxon>
        <taxon>Magnoliopsida</taxon>
        <taxon>Proteales</taxon>
        <taxon>Nelumbonaceae</taxon>
        <taxon>Nelumbo</taxon>
    </lineage>
</organism>
<gene>
    <name evidence="5 6" type="primary">LOC104593338</name>
</gene>
<feature type="repeat" description="PPR" evidence="2">
    <location>
        <begin position="675"/>
        <end position="709"/>
    </location>
</feature>
<keyword evidence="1" id="KW-0677">Repeat</keyword>
<protein>
    <submittedName>
        <fullName evidence="5 6">Pentatricopeptide repeat-containing protein At5g08310, mitochondrial</fullName>
    </submittedName>
</protein>
<evidence type="ECO:0000313" key="6">
    <source>
        <dbReference type="RefSeq" id="XP_010251397.1"/>
    </source>
</evidence>
<evidence type="ECO:0000259" key="3">
    <source>
        <dbReference type="Pfam" id="PF17177"/>
    </source>
</evidence>
<dbReference type="OMA" id="LCVPNSY"/>
<keyword evidence="4" id="KW-1185">Reference proteome</keyword>
<dbReference type="Gene3D" id="1.25.40.10">
    <property type="entry name" value="Tetratricopeptide repeat domain"/>
    <property type="match status" value="8"/>
</dbReference>
<dbReference type="NCBIfam" id="TIGR00756">
    <property type="entry name" value="PPR"/>
    <property type="match status" value="14"/>
</dbReference>
<dbReference type="Pfam" id="PF01535">
    <property type="entry name" value="PPR"/>
    <property type="match status" value="3"/>
</dbReference>
<accession>A0A1U7ZCT0</accession>
<name>A0A1U7ZCT0_NELNU</name>
<sequence length="869" mass="98014">MASKLGRTINTSKLFPPKTLNPCHLIPSFVHKKKISINEHSPFFPESNIYTEFSRPYHSSEDAVSIHSDSTTVVEELTAIFTNQPLLRTSEELTTLGTKLNTETVESVLKGLKSWRIAYEFFSWAADQDGYRHNCYTYNAMASILSRAKQTAKLKILARDMVNSRCPMTPGALGFLIRCLGSQGLVDEANYIFDQVKMMGLCFPNSYTYNCLLEALSKSTSVDLVEKRLREMQNSGFGPDKFTLTPVLRVYCNAGKFEKVLDVFNQIRDRGWIDGHIFTILMISFSKWGEVDKAMELIERMEDLNISLNEKTLCVLIHGFVRESRVEKALHLFDKMRKLGFKPDLPLYDVLIRGLCQKKELRKALNLYMEMKDSGILPDVSIISKLISSLCGEGDLASTKILLEEGEQALDAKALILLYNTLLDGLVNHGLVDKAYLLLRVMMGAESVSEAVNDLVSIKKIVSPDCTSFSIVIDGFCNMGQLDSALRLFWDMIRMGWKGNVLLYNNLINELCNANRVDEGFELLKEMKKSGFKPTQFTHNSIFGCFCRREDVSRAIDLVREMRENGHEPWIKYYSLLVKQLCIHGKVIEASDFLNNMVQEGFLPEIIAYSIVMDGFFKIQGVDKATKLFRDICGRGYCPDVIAYNILMNGLCKARRVSEAQDVLNEMLEKGVVPSVVTYNILIDGWCKTHEIDQAILCLSKMVEKAREPTVVTYSTLIDGLCNAGRPNDALILWNEMVKKGCSPNKIAYTALIHGLIKCNKADIAVVFFHEMKEKEMKPDRFVYLALINDFVSKGNSVLALEVLKDMVTNEKFPSPLDKDYPLCISALHKLSEDVVTSSDVKNLIVQGLIPTIGNVSDMDVKSVVEPRD</sequence>
<dbReference type="OrthoDB" id="185373at2759"/>
<dbReference type="RefSeq" id="XP_010251396.1">
    <property type="nucleotide sequence ID" value="XM_010253094.2"/>
</dbReference>
<dbReference type="InterPro" id="IPR002885">
    <property type="entry name" value="PPR_rpt"/>
</dbReference>
<feature type="repeat" description="PPR" evidence="2">
    <location>
        <begin position="205"/>
        <end position="239"/>
    </location>
</feature>
<feature type="repeat" description="PPR" evidence="2">
    <location>
        <begin position="465"/>
        <end position="499"/>
    </location>
</feature>
<evidence type="ECO:0000256" key="2">
    <source>
        <dbReference type="PROSITE-ProRule" id="PRU00708"/>
    </source>
</evidence>
<dbReference type="Pfam" id="PF12854">
    <property type="entry name" value="PPR_1"/>
    <property type="match status" value="1"/>
</dbReference>
<reference evidence="5 6" key="1">
    <citation type="submission" date="2025-04" db="UniProtKB">
        <authorList>
            <consortium name="RefSeq"/>
        </authorList>
    </citation>
    <scope>IDENTIFICATION</scope>
</reference>
<dbReference type="SUPFAM" id="SSF81901">
    <property type="entry name" value="HCP-like"/>
    <property type="match status" value="1"/>
</dbReference>
<feature type="repeat" description="PPR" evidence="2">
    <location>
        <begin position="710"/>
        <end position="744"/>
    </location>
</feature>
<dbReference type="PANTHER" id="PTHR45613">
    <property type="entry name" value="PENTATRICOPEPTIDE REPEAT-CONTAINING PROTEIN"/>
    <property type="match status" value="1"/>
</dbReference>
<feature type="repeat" description="PPR" evidence="2">
    <location>
        <begin position="240"/>
        <end position="274"/>
    </location>
</feature>
<dbReference type="InterPro" id="IPR033443">
    <property type="entry name" value="PROP1-like_PPR_dom"/>
</dbReference>
<feature type="domain" description="PROP1-like PPR" evidence="3">
    <location>
        <begin position="192"/>
        <end position="338"/>
    </location>
</feature>
<dbReference type="InterPro" id="IPR011990">
    <property type="entry name" value="TPR-like_helical_dom_sf"/>
</dbReference>
<feature type="repeat" description="PPR" evidence="2">
    <location>
        <begin position="745"/>
        <end position="779"/>
    </location>
</feature>
<dbReference type="Pfam" id="PF13812">
    <property type="entry name" value="PPR_3"/>
    <property type="match status" value="1"/>
</dbReference>